<keyword evidence="6" id="KW-1185">Reference proteome</keyword>
<evidence type="ECO:0000256" key="3">
    <source>
        <dbReference type="ARBA" id="ARBA00022679"/>
    </source>
</evidence>
<comment type="caution">
    <text evidence="5">The sequence shown here is derived from an EMBL/GenBank/DDBJ whole genome shotgun (WGS) entry which is preliminary data.</text>
</comment>
<dbReference type="PANTHER" id="PTHR43025:SF3">
    <property type="entry name" value="MONOGALACTOSYLDIACYLGLYCEROL SYNTHASE 1, CHLOROPLASTIC"/>
    <property type="match status" value="1"/>
</dbReference>
<feature type="domain" description="Diacylglycerol glucosyltransferase N-terminal" evidence="4">
    <location>
        <begin position="19"/>
        <end position="185"/>
    </location>
</feature>
<dbReference type="EMBL" id="JAXOFX010000016">
    <property type="protein sequence ID" value="MDZ5473776.1"/>
    <property type="molecule type" value="Genomic_DNA"/>
</dbReference>
<dbReference type="Gene3D" id="3.40.50.2000">
    <property type="entry name" value="Glycogen Phosphorylase B"/>
    <property type="match status" value="1"/>
</dbReference>
<evidence type="ECO:0000313" key="6">
    <source>
        <dbReference type="Proteomes" id="UP001290455"/>
    </source>
</evidence>
<dbReference type="InterPro" id="IPR009695">
    <property type="entry name" value="Diacylglyc_glucosyltr_N"/>
</dbReference>
<sequence>MKQKRTVLFLPFLQISSGHHQAATAIIDSLKSSLPHLDCKKIDILSYSYGRIESLVSSIYLKWIHVFPNVYHFIYQLSVYRNVRENKRYRLYELLFIPFMKKLISESKPDFIICTHALPSYMLNVLKERGMLSTTVINIYTDYFIHRFWGMNHIDYHFVPTFNAAQLLVDRGVSQDRIFQTGIPVHSKIVKQTNTADRKKDSFSILVSGGNLGVGAIESILEKTSQESSFTYYVLCGKNKKLFDKLTHLERSNIIPLSYISCREKMNELYDKIDAIITKPGGVTVSEALLKKKPIFSYHALPGQERINLKQLDELGVIIPLKMDAIEEQLTDFFNNQDLIQTYVEKVDLYHQYFYQKEPSKIIEELINKSFNSSG</sequence>
<dbReference type="PANTHER" id="PTHR43025">
    <property type="entry name" value="MONOGALACTOSYLDIACYLGLYCEROL SYNTHASE"/>
    <property type="match status" value="1"/>
</dbReference>
<accession>A0ABU5J357</accession>
<dbReference type="Proteomes" id="UP001290455">
    <property type="component" value="Unassembled WGS sequence"/>
</dbReference>
<evidence type="ECO:0000256" key="2">
    <source>
        <dbReference type="ARBA" id="ARBA00022676"/>
    </source>
</evidence>
<keyword evidence="2" id="KW-0328">Glycosyltransferase</keyword>
<name>A0ABU5J357_9BACI</name>
<dbReference type="Pfam" id="PF06925">
    <property type="entry name" value="MGDG_synth"/>
    <property type="match status" value="1"/>
</dbReference>
<dbReference type="InterPro" id="IPR050519">
    <property type="entry name" value="Glycosyltransf_28_UgtP"/>
</dbReference>
<evidence type="ECO:0000313" key="5">
    <source>
        <dbReference type="EMBL" id="MDZ5473776.1"/>
    </source>
</evidence>
<evidence type="ECO:0000259" key="4">
    <source>
        <dbReference type="Pfam" id="PF06925"/>
    </source>
</evidence>
<dbReference type="RefSeq" id="WP_322448068.1">
    <property type="nucleotide sequence ID" value="NZ_JAXOFX010000016.1"/>
</dbReference>
<organism evidence="5 6">
    <name type="scientific">Robertmurraya mangrovi</name>
    <dbReference type="NCBI Taxonomy" id="3098077"/>
    <lineage>
        <taxon>Bacteria</taxon>
        <taxon>Bacillati</taxon>
        <taxon>Bacillota</taxon>
        <taxon>Bacilli</taxon>
        <taxon>Bacillales</taxon>
        <taxon>Bacillaceae</taxon>
        <taxon>Robertmurraya</taxon>
    </lineage>
</organism>
<evidence type="ECO:0000256" key="1">
    <source>
        <dbReference type="ARBA" id="ARBA00006962"/>
    </source>
</evidence>
<comment type="similarity">
    <text evidence="1">Belongs to the glycosyltransferase 28 family.</text>
</comment>
<reference evidence="5 6" key="1">
    <citation type="submission" date="2023-11" db="EMBL/GenBank/DDBJ databases">
        <title>Bacillus jintuensis, isolated from a mudflat on the Beibu Gulf coast.</title>
        <authorList>
            <person name="Li M."/>
        </authorList>
    </citation>
    <scope>NUCLEOTIDE SEQUENCE [LARGE SCALE GENOMIC DNA]</scope>
    <source>
        <strain evidence="5 6">31A1R</strain>
    </source>
</reference>
<proteinExistence type="inferred from homology"/>
<gene>
    <name evidence="5" type="ORF">SM124_18825</name>
</gene>
<keyword evidence="3" id="KW-0808">Transferase</keyword>
<dbReference type="SUPFAM" id="SSF53756">
    <property type="entry name" value="UDP-Glycosyltransferase/glycogen phosphorylase"/>
    <property type="match status" value="1"/>
</dbReference>
<protein>
    <submittedName>
        <fullName evidence="5">UDP-glucuronosyltransferase</fullName>
    </submittedName>
</protein>